<sequence>MSRQYRDAIISSEQMQIIKKFDTVVNYIYPIMQNAPRVHAVLRDKIINALFEQVDLFIKAGKSGQKSKLYLCDAGLANLRYLIRFATKSAQKIFTPRQHAVALTRISECGSMLNSWINKSK</sequence>
<name>A0A329E7R4_VIBDI</name>
<dbReference type="AlphaFoldDB" id="A0A329E7R4"/>
<protein>
    <recommendedName>
        <fullName evidence="1">bAvd-like domain-containing protein</fullName>
    </recommendedName>
</protein>
<dbReference type="Pfam" id="PF22296">
    <property type="entry name" value="bAvd"/>
    <property type="match status" value="1"/>
</dbReference>
<dbReference type="InterPro" id="IPR036583">
    <property type="entry name" value="23S_rRNA_IVS_sf"/>
</dbReference>
<dbReference type="CDD" id="cd16376">
    <property type="entry name" value="Avd_like"/>
    <property type="match status" value="1"/>
</dbReference>
<dbReference type="EMBL" id="QLTR01000014">
    <property type="protein sequence ID" value="RAS62619.1"/>
    <property type="molecule type" value="Genomic_DNA"/>
</dbReference>
<comment type="caution">
    <text evidence="2">The sequence shown here is derived from an EMBL/GenBank/DDBJ whole genome shotgun (WGS) entry which is preliminary data.</text>
</comment>
<dbReference type="Gene3D" id="1.20.1440.60">
    <property type="entry name" value="23S rRNA-intervening sequence"/>
    <property type="match status" value="1"/>
</dbReference>
<dbReference type="InterPro" id="IPR055360">
    <property type="entry name" value="bAvd"/>
</dbReference>
<accession>A0A329E7R4</accession>
<dbReference type="Proteomes" id="UP000248729">
    <property type="component" value="Unassembled WGS sequence"/>
</dbReference>
<feature type="domain" description="bAvd-like" evidence="1">
    <location>
        <begin position="17"/>
        <end position="119"/>
    </location>
</feature>
<dbReference type="RefSeq" id="WP_112404067.1">
    <property type="nucleotide sequence ID" value="NZ_QLTR01000014.1"/>
</dbReference>
<evidence type="ECO:0000313" key="3">
    <source>
        <dbReference type="Proteomes" id="UP000248729"/>
    </source>
</evidence>
<evidence type="ECO:0000313" key="2">
    <source>
        <dbReference type="EMBL" id="RAS62619.1"/>
    </source>
</evidence>
<dbReference type="NCBIfam" id="NF033474">
    <property type="entry name" value="DivGenRetAVD"/>
    <property type="match status" value="1"/>
</dbReference>
<gene>
    <name evidence="2" type="ORF">DET48_11413</name>
</gene>
<evidence type="ECO:0000259" key="1">
    <source>
        <dbReference type="Pfam" id="PF22296"/>
    </source>
</evidence>
<reference evidence="2 3" key="1">
    <citation type="submission" date="2018-06" db="EMBL/GenBank/DDBJ databases">
        <title>Freshwater and sediment microbial communities from various areas in North America, analyzing microbe dynamics in response to fracking.</title>
        <authorList>
            <person name="Lamendella R."/>
        </authorList>
    </citation>
    <scope>NUCLEOTIDE SEQUENCE [LARGE SCALE GENOMIC DNA]</scope>
    <source>
        <strain evidence="2 3">99A</strain>
    </source>
</reference>
<proteinExistence type="predicted"/>
<organism evidence="2 3">
    <name type="scientific">Vibrio diazotrophicus</name>
    <dbReference type="NCBI Taxonomy" id="685"/>
    <lineage>
        <taxon>Bacteria</taxon>
        <taxon>Pseudomonadati</taxon>
        <taxon>Pseudomonadota</taxon>
        <taxon>Gammaproteobacteria</taxon>
        <taxon>Vibrionales</taxon>
        <taxon>Vibrionaceae</taxon>
        <taxon>Vibrio</taxon>
    </lineage>
</organism>